<dbReference type="Proteomes" id="UP000183832">
    <property type="component" value="Unassembled WGS sequence"/>
</dbReference>
<gene>
    <name evidence="3" type="ORF">CLUMA_CG004360</name>
</gene>
<evidence type="ECO:0000256" key="1">
    <source>
        <dbReference type="SAM" id="MobiDB-lite"/>
    </source>
</evidence>
<evidence type="ECO:0000313" key="4">
    <source>
        <dbReference type="Proteomes" id="UP000183832"/>
    </source>
</evidence>
<sequence>MRFSVIIAFIFLIFLMVDARPNQNSLISAISSHHRETRAAKIKRRKLHSHHNPGNSDLYRNLQLRSLGF</sequence>
<dbReference type="AlphaFoldDB" id="A0A1J1HRQ2"/>
<name>A0A1J1HRQ2_9DIPT</name>
<keyword evidence="2" id="KW-0732">Signal</keyword>
<evidence type="ECO:0000313" key="3">
    <source>
        <dbReference type="EMBL" id="CRK90659.1"/>
    </source>
</evidence>
<evidence type="ECO:0000256" key="2">
    <source>
        <dbReference type="SAM" id="SignalP"/>
    </source>
</evidence>
<organism evidence="3 4">
    <name type="scientific">Clunio marinus</name>
    <dbReference type="NCBI Taxonomy" id="568069"/>
    <lineage>
        <taxon>Eukaryota</taxon>
        <taxon>Metazoa</taxon>
        <taxon>Ecdysozoa</taxon>
        <taxon>Arthropoda</taxon>
        <taxon>Hexapoda</taxon>
        <taxon>Insecta</taxon>
        <taxon>Pterygota</taxon>
        <taxon>Neoptera</taxon>
        <taxon>Endopterygota</taxon>
        <taxon>Diptera</taxon>
        <taxon>Nematocera</taxon>
        <taxon>Chironomoidea</taxon>
        <taxon>Chironomidae</taxon>
        <taxon>Clunio</taxon>
    </lineage>
</organism>
<feature type="signal peptide" evidence="2">
    <location>
        <begin position="1"/>
        <end position="19"/>
    </location>
</feature>
<protein>
    <submittedName>
        <fullName evidence="3">CLUMA_CG004360, isoform A</fullName>
    </submittedName>
</protein>
<feature type="chain" id="PRO_5012701235" evidence="2">
    <location>
        <begin position="20"/>
        <end position="69"/>
    </location>
</feature>
<dbReference type="EMBL" id="CVRI01000020">
    <property type="protein sequence ID" value="CRK90659.1"/>
    <property type="molecule type" value="Genomic_DNA"/>
</dbReference>
<reference evidence="3 4" key="1">
    <citation type="submission" date="2015-04" db="EMBL/GenBank/DDBJ databases">
        <authorList>
            <person name="Syromyatnikov M.Y."/>
            <person name="Popov V.N."/>
        </authorList>
    </citation>
    <scope>NUCLEOTIDE SEQUENCE [LARGE SCALE GENOMIC DNA]</scope>
</reference>
<feature type="compositionally biased region" description="Basic residues" evidence="1">
    <location>
        <begin position="40"/>
        <end position="51"/>
    </location>
</feature>
<keyword evidence="4" id="KW-1185">Reference proteome</keyword>
<proteinExistence type="predicted"/>
<feature type="region of interest" description="Disordered" evidence="1">
    <location>
        <begin position="39"/>
        <end position="58"/>
    </location>
</feature>
<accession>A0A1J1HRQ2</accession>